<accession>A0A4Y2CNU4</accession>
<organism evidence="1 2">
    <name type="scientific">Araneus ventricosus</name>
    <name type="common">Orbweaver spider</name>
    <name type="synonym">Epeira ventricosa</name>
    <dbReference type="NCBI Taxonomy" id="182803"/>
    <lineage>
        <taxon>Eukaryota</taxon>
        <taxon>Metazoa</taxon>
        <taxon>Ecdysozoa</taxon>
        <taxon>Arthropoda</taxon>
        <taxon>Chelicerata</taxon>
        <taxon>Arachnida</taxon>
        <taxon>Araneae</taxon>
        <taxon>Araneomorphae</taxon>
        <taxon>Entelegynae</taxon>
        <taxon>Araneoidea</taxon>
        <taxon>Araneidae</taxon>
        <taxon>Araneus</taxon>
    </lineage>
</organism>
<dbReference type="EMBL" id="BGPR01000215">
    <property type="protein sequence ID" value="GBM05584.1"/>
    <property type="molecule type" value="Genomic_DNA"/>
</dbReference>
<name>A0A4Y2CNU4_ARAVE</name>
<gene>
    <name evidence="1" type="ORF">AVEN_94844_1</name>
</gene>
<reference evidence="1 2" key="1">
    <citation type="journal article" date="2019" name="Sci. Rep.">
        <title>Orb-weaving spider Araneus ventricosus genome elucidates the spidroin gene catalogue.</title>
        <authorList>
            <person name="Kono N."/>
            <person name="Nakamura H."/>
            <person name="Ohtoshi R."/>
            <person name="Moran D.A.P."/>
            <person name="Shinohara A."/>
            <person name="Yoshida Y."/>
            <person name="Fujiwara M."/>
            <person name="Mori M."/>
            <person name="Tomita M."/>
            <person name="Arakawa K."/>
        </authorList>
    </citation>
    <scope>NUCLEOTIDE SEQUENCE [LARGE SCALE GENOMIC DNA]</scope>
</reference>
<dbReference type="Proteomes" id="UP000499080">
    <property type="component" value="Unassembled WGS sequence"/>
</dbReference>
<comment type="caution">
    <text evidence="1">The sequence shown here is derived from an EMBL/GenBank/DDBJ whole genome shotgun (WGS) entry which is preliminary data.</text>
</comment>
<evidence type="ECO:0000313" key="1">
    <source>
        <dbReference type="EMBL" id="GBM05584.1"/>
    </source>
</evidence>
<dbReference type="OrthoDB" id="10030726at2759"/>
<dbReference type="AlphaFoldDB" id="A0A4Y2CNU4"/>
<proteinExistence type="predicted"/>
<sequence length="96" mass="11152">MFARLDKVPVPIIMREPEGHIARWIQSLLEYDFKMQHRKGTSHGNVYAFSRRPCKESYKHCSNAEKKFGMERDISVNVVTTATTVSCLQVRSKKHN</sequence>
<keyword evidence="2" id="KW-1185">Reference proteome</keyword>
<protein>
    <submittedName>
        <fullName evidence="1">Uncharacterized protein</fullName>
    </submittedName>
</protein>
<evidence type="ECO:0000313" key="2">
    <source>
        <dbReference type="Proteomes" id="UP000499080"/>
    </source>
</evidence>